<keyword evidence="3" id="KW-0472">Membrane</keyword>
<dbReference type="Pfam" id="PF06580">
    <property type="entry name" value="His_kinase"/>
    <property type="match status" value="1"/>
</dbReference>
<dbReference type="InterPro" id="IPR050640">
    <property type="entry name" value="Bact_2-comp_sensor_kinase"/>
</dbReference>
<evidence type="ECO:0000256" key="1">
    <source>
        <dbReference type="PROSITE-ProRule" id="PRU00339"/>
    </source>
</evidence>
<comment type="caution">
    <text evidence="6">The sequence shown here is derived from an EMBL/GenBank/DDBJ whole genome shotgun (WGS) entry which is preliminary data.</text>
</comment>
<keyword evidence="3" id="KW-0812">Transmembrane</keyword>
<accession>A0ABT5Y0C1</accession>
<feature type="signal peptide" evidence="4">
    <location>
        <begin position="1"/>
        <end position="20"/>
    </location>
</feature>
<reference evidence="6 7" key="1">
    <citation type="submission" date="2023-03" db="EMBL/GenBank/DDBJ databases">
        <title>Muricauda XX sp. nov. and Muricauda XXX sp. nov., two novel species isolated from Okinawa Trough.</title>
        <authorList>
            <person name="Cao W."/>
            <person name="Deng X."/>
        </authorList>
    </citation>
    <scope>NUCLEOTIDE SEQUENCE [LARGE SCALE GENOMIC DNA]</scope>
    <source>
        <strain evidence="6 7">334s03</strain>
    </source>
</reference>
<dbReference type="PANTHER" id="PTHR34220:SF7">
    <property type="entry name" value="SENSOR HISTIDINE KINASE YPDA"/>
    <property type="match status" value="1"/>
</dbReference>
<dbReference type="GO" id="GO:0016301">
    <property type="term" value="F:kinase activity"/>
    <property type="evidence" value="ECO:0007669"/>
    <property type="project" value="UniProtKB-KW"/>
</dbReference>
<evidence type="ECO:0000256" key="3">
    <source>
        <dbReference type="SAM" id="Phobius"/>
    </source>
</evidence>
<feature type="domain" description="Signal transduction histidine kinase internal region" evidence="5">
    <location>
        <begin position="534"/>
        <end position="612"/>
    </location>
</feature>
<dbReference type="SMART" id="SM00028">
    <property type="entry name" value="TPR"/>
    <property type="match status" value="4"/>
</dbReference>
<keyword evidence="3" id="KW-1133">Transmembrane helix</keyword>
<keyword evidence="6" id="KW-0418">Kinase</keyword>
<keyword evidence="1" id="KW-0802">TPR repeat</keyword>
<feature type="transmembrane region" description="Helical" evidence="3">
    <location>
        <begin position="499"/>
        <end position="519"/>
    </location>
</feature>
<dbReference type="InterPro" id="IPR011990">
    <property type="entry name" value="TPR-like_helical_dom_sf"/>
</dbReference>
<dbReference type="Gene3D" id="1.25.40.10">
    <property type="entry name" value="Tetratricopeptide repeat domain"/>
    <property type="match status" value="3"/>
</dbReference>
<gene>
    <name evidence="6" type="ORF">PY092_12075</name>
</gene>
<dbReference type="Pfam" id="PF13181">
    <property type="entry name" value="TPR_8"/>
    <property type="match status" value="1"/>
</dbReference>
<dbReference type="RefSeq" id="WP_275616062.1">
    <property type="nucleotide sequence ID" value="NZ_JARFVB010000006.1"/>
</dbReference>
<organism evidence="6 7">
    <name type="scientific">Flagellimonas yonaguniensis</name>
    <dbReference type="NCBI Taxonomy" id="3031325"/>
    <lineage>
        <taxon>Bacteria</taxon>
        <taxon>Pseudomonadati</taxon>
        <taxon>Bacteroidota</taxon>
        <taxon>Flavobacteriia</taxon>
        <taxon>Flavobacteriales</taxon>
        <taxon>Flavobacteriaceae</taxon>
        <taxon>Flagellimonas</taxon>
    </lineage>
</organism>
<keyword evidence="6" id="KW-0808">Transferase</keyword>
<proteinExistence type="predicted"/>
<evidence type="ECO:0000259" key="5">
    <source>
        <dbReference type="Pfam" id="PF06580"/>
    </source>
</evidence>
<sequence>MVHKAYILLLVLLTSWGTLAQVGNTQGQMVIKGSVKGKENNVPISGVQVSTNKGAFTTTNALGEFSIKASVGDMLIVEGPELQTVRYRIKSDEDVDVRVEGYEGTWSSRRQKREVSSSRSGLDDHQRFLDSANAYKKTNLEKSIDFIARSMEPLGSTGNKGELSLSLRALGEIYMYHEQYDLAITNFKDALAAQESNKTKVLLGKAYVLNGNYESAISILEPLIMEKNMVPYQRVEFFEALGDANKELSNLKDAQNYYQQGLIIAEKNQISPKEIDLNSKIADAFAVENKVIEAEGFYQNSLNLSKQVAPERLIQESEKVADFYNQKNRYDDEIQLRKRNLDELEQLPRNAVASVGQGISTRDTVTSQRINYKIANAYIAQDKLDEAIPYLEKSIVEADRDDDLVVQKDATRKLSEVYRYKGDYTKALESYQDYVAVVDSLYVRKEQEISRAARFNREIANTQNRISSLEQERELSQSKYNLALTEQQLYEETSKRQKWIIYSLIFGIASMALIAFLYYRSNRQQKLANNLLALKSLRTQMNPHFIFNALNSVNNYIAKSDERSANRFLSEFSVLMRSVLENSEEDFIPLAKELELLELYVKLEHSRFSDKFDYEIDVDNKIDIDAFQIPPMLLQPYIENAIWHGLRYKEEKGFLKIGIRQVTNDMLEIRIEDNGIGRKKSAELKTTNQKKQKSKGMGNIQKRIQILNDMYKNRVEVSISDLNTDQTGTRVSLKLKKQ</sequence>
<evidence type="ECO:0000256" key="4">
    <source>
        <dbReference type="SAM" id="SignalP"/>
    </source>
</evidence>
<dbReference type="SUPFAM" id="SSF48452">
    <property type="entry name" value="TPR-like"/>
    <property type="match status" value="2"/>
</dbReference>
<dbReference type="InterPro" id="IPR036890">
    <property type="entry name" value="HATPase_C_sf"/>
</dbReference>
<dbReference type="PROSITE" id="PS50005">
    <property type="entry name" value="TPR"/>
    <property type="match status" value="1"/>
</dbReference>
<evidence type="ECO:0000313" key="7">
    <source>
        <dbReference type="Proteomes" id="UP001221366"/>
    </source>
</evidence>
<feature type="repeat" description="TPR" evidence="1">
    <location>
        <begin position="164"/>
        <end position="197"/>
    </location>
</feature>
<keyword evidence="7" id="KW-1185">Reference proteome</keyword>
<feature type="coiled-coil region" evidence="2">
    <location>
        <begin position="445"/>
        <end position="479"/>
    </location>
</feature>
<feature type="chain" id="PRO_5046864305" evidence="4">
    <location>
        <begin position="21"/>
        <end position="738"/>
    </location>
</feature>
<dbReference type="EMBL" id="JARFVB010000006">
    <property type="protein sequence ID" value="MDF0716891.1"/>
    <property type="molecule type" value="Genomic_DNA"/>
</dbReference>
<dbReference type="SUPFAM" id="SSF55874">
    <property type="entry name" value="ATPase domain of HSP90 chaperone/DNA topoisomerase II/histidine kinase"/>
    <property type="match status" value="1"/>
</dbReference>
<dbReference type="Pfam" id="PF13432">
    <property type="entry name" value="TPR_16"/>
    <property type="match status" value="1"/>
</dbReference>
<evidence type="ECO:0000313" key="6">
    <source>
        <dbReference type="EMBL" id="MDF0716891.1"/>
    </source>
</evidence>
<dbReference type="Proteomes" id="UP001221366">
    <property type="component" value="Unassembled WGS sequence"/>
</dbReference>
<evidence type="ECO:0000256" key="2">
    <source>
        <dbReference type="SAM" id="Coils"/>
    </source>
</evidence>
<protein>
    <submittedName>
        <fullName evidence="6">Histidine kinase</fullName>
    </submittedName>
</protein>
<name>A0ABT5Y0C1_9FLAO</name>
<dbReference type="Gene3D" id="3.30.565.10">
    <property type="entry name" value="Histidine kinase-like ATPase, C-terminal domain"/>
    <property type="match status" value="1"/>
</dbReference>
<dbReference type="InterPro" id="IPR019734">
    <property type="entry name" value="TPR_rpt"/>
</dbReference>
<keyword evidence="4" id="KW-0732">Signal</keyword>
<dbReference type="InterPro" id="IPR010559">
    <property type="entry name" value="Sig_transdc_His_kin_internal"/>
</dbReference>
<keyword evidence="2" id="KW-0175">Coiled coil</keyword>
<dbReference type="PANTHER" id="PTHR34220">
    <property type="entry name" value="SENSOR HISTIDINE KINASE YPDA"/>
    <property type="match status" value="1"/>
</dbReference>